<proteinExistence type="predicted"/>
<sequence length="68" mass="7564">MSKYGEKHKSRTATCTAKDNSGKRCTLPGVRLAHTIAGLQWHCEEHYAQKIAAGDPHNPIRSKPMGYQ</sequence>
<name>A0A0K0NKV2_9CAUD</name>
<feature type="region of interest" description="Disordered" evidence="1">
    <location>
        <begin position="1"/>
        <end position="21"/>
    </location>
</feature>
<dbReference type="EMBL" id="KR063280">
    <property type="protein sequence ID" value="AKL88366.1"/>
    <property type="molecule type" value="Genomic_DNA"/>
</dbReference>
<evidence type="ECO:0000256" key="1">
    <source>
        <dbReference type="SAM" id="MobiDB-lite"/>
    </source>
</evidence>
<gene>
    <name evidence="2" type="ORF">GMA6_85</name>
</gene>
<reference evidence="2 3" key="1">
    <citation type="journal article" date="2015" name="PLoS ONE">
        <title>Lysis to Kill: Evaluation of the Lytic Abilities, and Genomics of Nine Bacteriophages Infective for Gordonia spp. and Their Potential Use in Activated Sludge Foam Biocontrol.</title>
        <authorList>
            <person name="Dyson Z.A."/>
            <person name="Tucci J."/>
            <person name="Seviour R.J."/>
            <person name="Petrovski S."/>
        </authorList>
    </citation>
    <scope>NUCLEOTIDE SEQUENCE [LARGE SCALE GENOMIC DNA]</scope>
</reference>
<keyword evidence="3" id="KW-1185">Reference proteome</keyword>
<evidence type="ECO:0000313" key="2">
    <source>
        <dbReference type="EMBL" id="AKL88366.1"/>
    </source>
</evidence>
<organism evidence="2 3">
    <name type="scientific">Gordonia phage GMA6</name>
    <dbReference type="NCBI Taxonomy" id="1647285"/>
    <lineage>
        <taxon>Viruses</taxon>
        <taxon>Duplodnaviria</taxon>
        <taxon>Heunggongvirae</taxon>
        <taxon>Uroviricota</taxon>
        <taxon>Caudoviricetes</taxon>
        <taxon>Bendigovirus</taxon>
        <taxon>Bendigovirus GMA6</taxon>
    </lineage>
</organism>
<evidence type="ECO:0000313" key="3">
    <source>
        <dbReference type="Proteomes" id="UP000203886"/>
    </source>
</evidence>
<protein>
    <submittedName>
        <fullName evidence="2">Uncharacterized protein</fullName>
    </submittedName>
</protein>
<dbReference type="RefSeq" id="YP_009273567.1">
    <property type="nucleotide sequence ID" value="NC_030906.1"/>
</dbReference>
<dbReference type="KEGG" id="vg:28801135"/>
<dbReference type="Proteomes" id="UP000203886">
    <property type="component" value="Segment"/>
</dbReference>
<accession>A0A0K0NKV2</accession>
<dbReference type="GeneID" id="28801135"/>